<dbReference type="EC" id="3.6.4.-" evidence="7"/>
<dbReference type="InterPro" id="IPR006935">
    <property type="entry name" value="Helicase/UvrB_N"/>
</dbReference>
<sequence>MVKESESDFYRKYDLIKARKKPSKINLAAHQVEAETNLMNWLDKDIPGNKGGILVLPTGGGKTFTAVRFLCQGPLSKGYKVLWLAHTHHLLEQAYYSFGPREIDQSRGFEVGYIQEPREKLNVRVVSGTQEHFNIQQIEPDDDVIISTLQTVSSGYKRKQPHLMKFLESAGDKLFVIFDEAHHSPAPSYRNLILNLREQFSQMYLLGLTATPTYTDDKKKGWLKELFPQDILYQVTLNDLMAQSILAKPLFEDSHTDVEPDFDEREYKKWVNTYRDLPENIIDQLAQNRSRNQFIAQAYAKNKDKYGKTLIFADRWSQCVQLCEFLRKEGIRAGTMFSHVHQTGTGRIIGGGDANAKVLNKFRNDELDVLVNIRMLTEGTDVPDVNTVFLTRQTTSKILLTQMIGRALRGPKFGGTDLAYIVSFVDNWNQKINWAEWDPLGGEIIPIDTPIPIRAPLDLISIDLVRRLSRLMFQNKGIEVGPFLKNVPIGWYQTKFYVQSQNQDDYEETSRLVMVFEDEKESYANFMGYLESIDLSEFESEENSFDSKSEILGEWAETFFDLENSLDDNISSNLFNVACHMGQEKERPPFFEFEERKNHDMDKLARKYQNLQLFEVDDKLKLEFNREDRYWDTIYPNYDSFINQFYACVRRMNELKKEISDDVYGTGNKGDDELDDETKREVKKKYPSCLCCGEEKKKLLEVDHINPRYFGGNNSIDNLQTLCRYCNTTKNTLEIDFRTKLTPLTKAPETLRYFNPPRSHIKDDETWNKYIKRIFNMFYCASAVKTLNRDSNGEWRVELYPGNDPKWLRPYLEGLTNKISDNREYWGLDELKKIIVV</sequence>
<dbReference type="PATRIC" id="fig|129848.4.peg.851"/>
<dbReference type="AlphaFoldDB" id="A0A1D3L1I0"/>
<feature type="domain" description="Helicase C-terminal" evidence="6">
    <location>
        <begin position="294"/>
        <end position="457"/>
    </location>
</feature>
<proteinExistence type="predicted"/>
<protein>
    <submittedName>
        <fullName evidence="7">Putative ATP-dependent helicase IRC3</fullName>
        <ecNumber evidence="7">3.6.4.-</ecNumber>
    </submittedName>
</protein>
<evidence type="ECO:0000256" key="3">
    <source>
        <dbReference type="ARBA" id="ARBA00022806"/>
    </source>
</evidence>
<dbReference type="Gene3D" id="3.40.50.300">
    <property type="entry name" value="P-loop containing nucleotide triphosphate hydrolases"/>
    <property type="match status" value="2"/>
</dbReference>
<evidence type="ECO:0000256" key="4">
    <source>
        <dbReference type="ARBA" id="ARBA00022840"/>
    </source>
</evidence>
<dbReference type="InterPro" id="IPR001650">
    <property type="entry name" value="Helicase_C-like"/>
</dbReference>
<dbReference type="Pfam" id="PF01844">
    <property type="entry name" value="HNH"/>
    <property type="match status" value="1"/>
</dbReference>
<gene>
    <name evidence="7" type="primary">IRC3</name>
    <name evidence="7" type="ORF">MCBB_0849</name>
</gene>
<dbReference type="Pfam" id="PF00271">
    <property type="entry name" value="Helicase_C"/>
    <property type="match status" value="1"/>
</dbReference>
<evidence type="ECO:0000256" key="1">
    <source>
        <dbReference type="ARBA" id="ARBA00022741"/>
    </source>
</evidence>
<dbReference type="SMART" id="SM00507">
    <property type="entry name" value="HNHc"/>
    <property type="match status" value="1"/>
</dbReference>
<dbReference type="EMBL" id="LT607756">
    <property type="protein sequence ID" value="SCG85413.1"/>
    <property type="molecule type" value="Genomic_DNA"/>
</dbReference>
<dbReference type="InterPro" id="IPR002711">
    <property type="entry name" value="HNH"/>
</dbReference>
<keyword evidence="8" id="KW-1185">Reference proteome</keyword>
<dbReference type="SMART" id="SM00490">
    <property type="entry name" value="HELICc"/>
    <property type="match status" value="1"/>
</dbReference>
<dbReference type="GO" id="GO:0008270">
    <property type="term" value="F:zinc ion binding"/>
    <property type="evidence" value="ECO:0007669"/>
    <property type="project" value="InterPro"/>
</dbReference>
<evidence type="ECO:0000256" key="2">
    <source>
        <dbReference type="ARBA" id="ARBA00022801"/>
    </source>
</evidence>
<reference evidence="7 8" key="1">
    <citation type="submission" date="2016-08" db="EMBL/GenBank/DDBJ databases">
        <authorList>
            <person name="Seilhamer J.J."/>
        </authorList>
    </citation>
    <scope>NUCLEOTIDE SEQUENCE [LARGE SCALE GENOMIC DNA]</scope>
    <source>
        <strain evidence="7">Buetzberg</strain>
    </source>
</reference>
<dbReference type="PROSITE" id="PS51192">
    <property type="entry name" value="HELICASE_ATP_BIND_1"/>
    <property type="match status" value="1"/>
</dbReference>
<dbReference type="InterPro" id="IPR014001">
    <property type="entry name" value="Helicase_ATP-bd"/>
</dbReference>
<dbReference type="PANTHER" id="PTHR11274">
    <property type="entry name" value="RAD25/XP-B DNA REPAIR HELICASE"/>
    <property type="match status" value="1"/>
</dbReference>
<dbReference type="SMART" id="SM00487">
    <property type="entry name" value="DEXDc"/>
    <property type="match status" value="1"/>
</dbReference>
<dbReference type="GO" id="GO:0004519">
    <property type="term" value="F:endonuclease activity"/>
    <property type="evidence" value="ECO:0007669"/>
    <property type="project" value="InterPro"/>
</dbReference>
<keyword evidence="1" id="KW-0547">Nucleotide-binding</keyword>
<keyword evidence="3 7" id="KW-0347">Helicase</keyword>
<dbReference type="InterPro" id="IPR050615">
    <property type="entry name" value="ATP-dep_DNA_Helicase"/>
</dbReference>
<evidence type="ECO:0000259" key="5">
    <source>
        <dbReference type="PROSITE" id="PS51192"/>
    </source>
</evidence>
<dbReference type="InterPro" id="IPR003615">
    <property type="entry name" value="HNH_nuc"/>
</dbReference>
<evidence type="ECO:0000259" key="6">
    <source>
        <dbReference type="PROSITE" id="PS51194"/>
    </source>
</evidence>
<dbReference type="InterPro" id="IPR027417">
    <property type="entry name" value="P-loop_NTPase"/>
</dbReference>
<dbReference type="Pfam" id="PF04851">
    <property type="entry name" value="ResIII"/>
    <property type="match status" value="1"/>
</dbReference>
<evidence type="ECO:0000313" key="8">
    <source>
        <dbReference type="Proteomes" id="UP000094707"/>
    </source>
</evidence>
<dbReference type="GO" id="GO:0140097">
    <property type="term" value="F:catalytic activity, acting on DNA"/>
    <property type="evidence" value="ECO:0007669"/>
    <property type="project" value="UniProtKB-ARBA"/>
</dbReference>
<dbReference type="SUPFAM" id="SSF52540">
    <property type="entry name" value="P-loop containing nucleoside triphosphate hydrolases"/>
    <property type="match status" value="1"/>
</dbReference>
<keyword evidence="2 7" id="KW-0378">Hydrolase</keyword>
<accession>A0A1D3L1I0</accession>
<dbReference type="GO" id="GO:0004386">
    <property type="term" value="F:helicase activity"/>
    <property type="evidence" value="ECO:0007669"/>
    <property type="project" value="UniProtKB-KW"/>
</dbReference>
<evidence type="ECO:0000313" key="7">
    <source>
        <dbReference type="EMBL" id="SCG85413.1"/>
    </source>
</evidence>
<name>A0A1D3L1I0_9EURY</name>
<keyword evidence="4" id="KW-0067">ATP-binding</keyword>
<organism evidence="7 8">
    <name type="scientific">Methanobacterium congolense</name>
    <dbReference type="NCBI Taxonomy" id="118062"/>
    <lineage>
        <taxon>Archaea</taxon>
        <taxon>Methanobacteriati</taxon>
        <taxon>Methanobacteriota</taxon>
        <taxon>Methanomada group</taxon>
        <taxon>Methanobacteria</taxon>
        <taxon>Methanobacteriales</taxon>
        <taxon>Methanobacteriaceae</taxon>
        <taxon>Methanobacterium</taxon>
    </lineage>
</organism>
<dbReference type="GO" id="GO:0016787">
    <property type="term" value="F:hydrolase activity"/>
    <property type="evidence" value="ECO:0007669"/>
    <property type="project" value="UniProtKB-KW"/>
</dbReference>
<dbReference type="RefSeq" id="WP_071906579.1">
    <property type="nucleotide sequence ID" value="NZ_LT607756.1"/>
</dbReference>
<dbReference type="Gene3D" id="1.10.30.50">
    <property type="match status" value="1"/>
</dbReference>
<dbReference type="Proteomes" id="UP000094707">
    <property type="component" value="Chromosome I"/>
</dbReference>
<dbReference type="KEGG" id="mcub:MCBB_0849"/>
<feature type="domain" description="Helicase ATP-binding" evidence="5">
    <location>
        <begin position="43"/>
        <end position="230"/>
    </location>
</feature>
<dbReference type="PROSITE" id="PS51194">
    <property type="entry name" value="HELICASE_CTER"/>
    <property type="match status" value="1"/>
</dbReference>
<dbReference type="GO" id="GO:0005524">
    <property type="term" value="F:ATP binding"/>
    <property type="evidence" value="ECO:0007669"/>
    <property type="project" value="UniProtKB-KW"/>
</dbReference>
<dbReference type="OrthoDB" id="70352at2157"/>
<dbReference type="STRING" id="118062.MCBB_0849"/>
<dbReference type="PANTHER" id="PTHR11274:SF0">
    <property type="entry name" value="GENERAL TRANSCRIPTION AND DNA REPAIR FACTOR IIH HELICASE SUBUNIT XPB"/>
    <property type="match status" value="1"/>
</dbReference>
<dbReference type="GO" id="GO:0003677">
    <property type="term" value="F:DNA binding"/>
    <property type="evidence" value="ECO:0007669"/>
    <property type="project" value="InterPro"/>
</dbReference>
<dbReference type="GeneID" id="30411698"/>
<dbReference type="CDD" id="cd00085">
    <property type="entry name" value="HNHc"/>
    <property type="match status" value="1"/>
</dbReference>